<feature type="region of interest" description="Disordered" evidence="1">
    <location>
        <begin position="38"/>
        <end position="72"/>
    </location>
</feature>
<gene>
    <name evidence="3" type="ORF">BDV23DRAFT_184842</name>
    <name evidence="4" type="ORF">ETB97_002571</name>
</gene>
<evidence type="ECO:0000313" key="3">
    <source>
        <dbReference type="EMBL" id="KAE8388991.1"/>
    </source>
</evidence>
<dbReference type="OrthoDB" id="10384110at2759"/>
<accession>A0A5N7C4F6</accession>
<dbReference type="AlphaFoldDB" id="A0A5N7C4F6"/>
<evidence type="ECO:0000313" key="5">
    <source>
        <dbReference type="Proteomes" id="UP000541154"/>
    </source>
</evidence>
<keyword evidence="2" id="KW-0732">Signal</keyword>
<evidence type="ECO:0000256" key="1">
    <source>
        <dbReference type="SAM" id="MobiDB-lite"/>
    </source>
</evidence>
<feature type="chain" id="PRO_5043207806" description="Secreted protein" evidence="2">
    <location>
        <begin position="19"/>
        <end position="72"/>
    </location>
</feature>
<protein>
    <recommendedName>
        <fullName evidence="6">Secreted protein</fullName>
    </recommendedName>
</protein>
<keyword evidence="5" id="KW-1185">Reference proteome</keyword>
<evidence type="ECO:0000256" key="2">
    <source>
        <dbReference type="SAM" id="SignalP"/>
    </source>
</evidence>
<reference evidence="3" key="2">
    <citation type="submission" date="2019-04" db="EMBL/GenBank/DDBJ databases">
        <title>Friends and foes A comparative genomics studyof 23 Aspergillus species from section Flavi.</title>
        <authorList>
            <consortium name="DOE Joint Genome Institute"/>
            <person name="Kjaerbolling I."/>
            <person name="Vesth T."/>
            <person name="Frisvad J.C."/>
            <person name="Nybo J.L."/>
            <person name="Theobald S."/>
            <person name="Kildgaard S."/>
            <person name="Isbrandt T."/>
            <person name="Kuo A."/>
            <person name="Sato A."/>
            <person name="Lyhne E.K."/>
            <person name="Kogle M.E."/>
            <person name="Wiebenga A."/>
            <person name="Kun R.S."/>
            <person name="Lubbers R.J."/>
            <person name="Makela M.R."/>
            <person name="Barry K."/>
            <person name="Chovatia M."/>
            <person name="Clum A."/>
            <person name="Daum C."/>
            <person name="Haridas S."/>
            <person name="He G."/>
            <person name="LaButti K."/>
            <person name="Lipzen A."/>
            <person name="Mondo S."/>
            <person name="Riley R."/>
            <person name="Salamov A."/>
            <person name="Simmons B.A."/>
            <person name="Magnuson J.K."/>
            <person name="Henrissat B."/>
            <person name="Mortensen U.H."/>
            <person name="Larsen T.O."/>
            <person name="Devries R.P."/>
            <person name="Grigoriev I.V."/>
            <person name="Machida M."/>
            <person name="Baker S.E."/>
            <person name="Andersen M.R."/>
        </authorList>
    </citation>
    <scope>NUCLEOTIDE SEQUENCE [LARGE SCALE GENOMIC DNA]</scope>
    <source>
        <strain evidence="3">IBT 14317</strain>
    </source>
</reference>
<feature type="compositionally biased region" description="Basic and acidic residues" evidence="1">
    <location>
        <begin position="48"/>
        <end position="59"/>
    </location>
</feature>
<proteinExistence type="predicted"/>
<evidence type="ECO:0008006" key="6">
    <source>
        <dbReference type="Google" id="ProtNLM"/>
    </source>
</evidence>
<name>A0A5N7C4F6_PETAA</name>
<dbReference type="Proteomes" id="UP000326877">
    <property type="component" value="Unassembled WGS sequence"/>
</dbReference>
<evidence type="ECO:0000313" key="4">
    <source>
        <dbReference type="EMBL" id="KAF5859660.1"/>
    </source>
</evidence>
<dbReference type="EMBL" id="ML735271">
    <property type="protein sequence ID" value="KAE8388991.1"/>
    <property type="molecule type" value="Genomic_DNA"/>
</dbReference>
<feature type="signal peptide" evidence="2">
    <location>
        <begin position="1"/>
        <end position="18"/>
    </location>
</feature>
<dbReference type="Proteomes" id="UP000541154">
    <property type="component" value="Unassembled WGS sequence"/>
</dbReference>
<sequence>MKFQFVLAFFTLAMTAQAGGGGGGAPARRSLGVTQLPREWMGTPVPNEAHKSSNEKMIDPDADMDVPVVESE</sequence>
<reference evidence="4 5" key="1">
    <citation type="submission" date="2019-04" db="EMBL/GenBank/DDBJ databases">
        <title>Aspergillus burnettii sp. nov., novel species from soil in southeast Queensland.</title>
        <authorList>
            <person name="Gilchrist C.L.M."/>
            <person name="Pitt J.I."/>
            <person name="Lange L."/>
            <person name="Lacey H.J."/>
            <person name="Vuong D."/>
            <person name="Midgley D.J."/>
            <person name="Greenfield P."/>
            <person name="Bradbury M."/>
            <person name="Lacey E."/>
            <person name="Busk P.K."/>
            <person name="Pilgaard B."/>
            <person name="Chooi Y.H."/>
            <person name="Piggott A.M."/>
        </authorList>
    </citation>
    <scope>NUCLEOTIDE SEQUENCE [LARGE SCALE GENOMIC DNA]</scope>
    <source>
        <strain evidence="4 5">FRR 5400</strain>
    </source>
</reference>
<dbReference type="EMBL" id="SPNV01000157">
    <property type="protein sequence ID" value="KAF5859660.1"/>
    <property type="molecule type" value="Genomic_DNA"/>
</dbReference>
<organism evidence="3">
    <name type="scientific">Petromyces alliaceus</name>
    <name type="common">Aspergillus alliaceus</name>
    <dbReference type="NCBI Taxonomy" id="209559"/>
    <lineage>
        <taxon>Eukaryota</taxon>
        <taxon>Fungi</taxon>
        <taxon>Dikarya</taxon>
        <taxon>Ascomycota</taxon>
        <taxon>Pezizomycotina</taxon>
        <taxon>Eurotiomycetes</taxon>
        <taxon>Eurotiomycetidae</taxon>
        <taxon>Eurotiales</taxon>
        <taxon>Aspergillaceae</taxon>
        <taxon>Aspergillus</taxon>
        <taxon>Aspergillus subgen. Circumdati</taxon>
    </lineage>
</organism>
<accession>A0A8H6A2Z9</accession>